<feature type="region of interest" description="Disordered" evidence="1">
    <location>
        <begin position="42"/>
        <end position="66"/>
    </location>
</feature>
<accession>A0AA39KSX8</accession>
<dbReference type="EMBL" id="JAQQBS010000002">
    <property type="protein sequence ID" value="KAK0172542.1"/>
    <property type="molecule type" value="Genomic_DNA"/>
</dbReference>
<feature type="non-terminal residue" evidence="2">
    <location>
        <position position="66"/>
    </location>
</feature>
<gene>
    <name evidence="2" type="ORF">PV328_005848</name>
</gene>
<proteinExistence type="predicted"/>
<dbReference type="AlphaFoldDB" id="A0AA39KSX8"/>
<keyword evidence="3" id="KW-1185">Reference proteome</keyword>
<reference evidence="2" key="2">
    <citation type="submission" date="2023-03" db="EMBL/GenBank/DDBJ databases">
        <authorList>
            <person name="Inwood S.N."/>
            <person name="Skelly J.G."/>
            <person name="Guhlin J."/>
            <person name="Harrop T.W.R."/>
            <person name="Goldson S.G."/>
            <person name="Dearden P.K."/>
        </authorList>
    </citation>
    <scope>NUCLEOTIDE SEQUENCE</scope>
    <source>
        <strain evidence="2">Irish</strain>
        <tissue evidence="2">Whole body</tissue>
    </source>
</reference>
<dbReference type="Proteomes" id="UP001168990">
    <property type="component" value="Unassembled WGS sequence"/>
</dbReference>
<sequence length="66" mass="7435">MELAIKRSFRMRNLIYRHFLYNIRESPSAWSACELESHLELSSGGRNSRSSCSSNSSGIAIGRKEG</sequence>
<comment type="caution">
    <text evidence="2">The sequence shown here is derived from an EMBL/GenBank/DDBJ whole genome shotgun (WGS) entry which is preliminary data.</text>
</comment>
<reference evidence="2" key="1">
    <citation type="journal article" date="2023" name="bioRxiv">
        <title>Scaffold-level genome assemblies of two parasitoid biocontrol wasps reveal the parthenogenesis mechanism and an associated novel virus.</title>
        <authorList>
            <person name="Inwood S."/>
            <person name="Skelly J."/>
            <person name="Guhlin J."/>
            <person name="Harrop T."/>
            <person name="Goldson S."/>
            <person name="Dearden P."/>
        </authorList>
    </citation>
    <scope>NUCLEOTIDE SEQUENCE</scope>
    <source>
        <strain evidence="2">Irish</strain>
        <tissue evidence="2">Whole body</tissue>
    </source>
</reference>
<organism evidence="2 3">
    <name type="scientific">Microctonus aethiopoides</name>
    <dbReference type="NCBI Taxonomy" id="144406"/>
    <lineage>
        <taxon>Eukaryota</taxon>
        <taxon>Metazoa</taxon>
        <taxon>Ecdysozoa</taxon>
        <taxon>Arthropoda</taxon>
        <taxon>Hexapoda</taxon>
        <taxon>Insecta</taxon>
        <taxon>Pterygota</taxon>
        <taxon>Neoptera</taxon>
        <taxon>Endopterygota</taxon>
        <taxon>Hymenoptera</taxon>
        <taxon>Apocrita</taxon>
        <taxon>Ichneumonoidea</taxon>
        <taxon>Braconidae</taxon>
        <taxon>Euphorinae</taxon>
        <taxon>Microctonus</taxon>
    </lineage>
</organism>
<evidence type="ECO:0000313" key="2">
    <source>
        <dbReference type="EMBL" id="KAK0172542.1"/>
    </source>
</evidence>
<feature type="compositionally biased region" description="Low complexity" evidence="1">
    <location>
        <begin position="42"/>
        <end position="58"/>
    </location>
</feature>
<protein>
    <submittedName>
        <fullName evidence="2">Uncharacterized protein</fullName>
    </submittedName>
</protein>
<evidence type="ECO:0000256" key="1">
    <source>
        <dbReference type="SAM" id="MobiDB-lite"/>
    </source>
</evidence>
<name>A0AA39KSX8_9HYME</name>
<evidence type="ECO:0000313" key="3">
    <source>
        <dbReference type="Proteomes" id="UP001168990"/>
    </source>
</evidence>